<protein>
    <submittedName>
        <fullName evidence="3">L-xylulose 5-phosphate 3-epimerase</fullName>
    </submittedName>
</protein>
<dbReference type="GO" id="GO:0034015">
    <property type="term" value="F:L-ribulose-5-phosphate 3-epimerase activity"/>
    <property type="evidence" value="ECO:0007669"/>
    <property type="project" value="TreeGrafter"/>
</dbReference>
<name>A0A2N5JD23_9BIFI</name>
<dbReference type="AlphaFoldDB" id="A0A2N5JD23"/>
<dbReference type="SUPFAM" id="SSF51658">
    <property type="entry name" value="Xylose isomerase-like"/>
    <property type="match status" value="1"/>
</dbReference>
<evidence type="ECO:0000313" key="4">
    <source>
        <dbReference type="Proteomes" id="UP000235050"/>
    </source>
</evidence>
<dbReference type="Gene3D" id="3.20.20.150">
    <property type="entry name" value="Divalent-metal-dependent TIM barrel enzymes"/>
    <property type="match status" value="1"/>
</dbReference>
<evidence type="ECO:0000256" key="1">
    <source>
        <dbReference type="ARBA" id="ARBA00023235"/>
    </source>
</evidence>
<evidence type="ECO:0000313" key="3">
    <source>
        <dbReference type="EMBL" id="PLS32123.1"/>
    </source>
</evidence>
<dbReference type="InterPro" id="IPR013022">
    <property type="entry name" value="Xyl_isomerase-like_TIM-brl"/>
</dbReference>
<proteinExistence type="predicted"/>
<keyword evidence="4" id="KW-1185">Reference proteome</keyword>
<dbReference type="Pfam" id="PF01261">
    <property type="entry name" value="AP_endonuc_2"/>
    <property type="match status" value="1"/>
</dbReference>
<dbReference type="Proteomes" id="UP000235050">
    <property type="component" value="Unassembled WGS sequence"/>
</dbReference>
<gene>
    <name evidence="3" type="ORF">Uis1B_0005</name>
</gene>
<dbReference type="InterPro" id="IPR050417">
    <property type="entry name" value="Sugar_Epim/Isomerase"/>
</dbReference>
<accession>A0A2N5JD23</accession>
<evidence type="ECO:0000259" key="2">
    <source>
        <dbReference type="Pfam" id="PF01261"/>
    </source>
</evidence>
<dbReference type="NCBIfam" id="NF009689">
    <property type="entry name" value="PRK13210.1"/>
    <property type="match status" value="1"/>
</dbReference>
<dbReference type="PANTHER" id="PTHR43489:SF1">
    <property type="entry name" value="L-RIBULOSE-5-PHOSPHATE 3-EPIMERASE SGBU-RELATED"/>
    <property type="match status" value="1"/>
</dbReference>
<dbReference type="PANTHER" id="PTHR43489">
    <property type="entry name" value="ISOMERASE"/>
    <property type="match status" value="1"/>
</dbReference>
<feature type="domain" description="Xylose isomerase-like TIM barrel" evidence="2">
    <location>
        <begin position="30"/>
        <end position="270"/>
    </location>
</feature>
<reference evidence="3 4" key="1">
    <citation type="submission" date="2017-07" db="EMBL/GenBank/DDBJ databases">
        <title>Bifidobacterium novel species.</title>
        <authorList>
            <person name="Lugli G.A."/>
            <person name="Milani C."/>
            <person name="Duranti S."/>
            <person name="Mangifesta M."/>
        </authorList>
    </citation>
    <scope>NUCLEOTIDE SEQUENCE [LARGE SCALE GENOMIC DNA]</scope>
    <source>
        <strain evidence="4">Uis1B</strain>
    </source>
</reference>
<organism evidence="3 4">
    <name type="scientific">Bifidobacterium margollesii</name>
    <dbReference type="NCBI Taxonomy" id="2020964"/>
    <lineage>
        <taxon>Bacteria</taxon>
        <taxon>Bacillati</taxon>
        <taxon>Actinomycetota</taxon>
        <taxon>Actinomycetes</taxon>
        <taxon>Bifidobacteriales</taxon>
        <taxon>Bifidobacteriaceae</taxon>
        <taxon>Bifidobacterium</taxon>
    </lineage>
</organism>
<comment type="caution">
    <text evidence="3">The sequence shown here is derived from an EMBL/GenBank/DDBJ whole genome shotgun (WGS) entry which is preliminary data.</text>
</comment>
<dbReference type="GO" id="GO:0019852">
    <property type="term" value="P:L-ascorbic acid metabolic process"/>
    <property type="evidence" value="ECO:0007669"/>
    <property type="project" value="TreeGrafter"/>
</dbReference>
<dbReference type="EMBL" id="NMWU01000001">
    <property type="protein sequence ID" value="PLS32123.1"/>
    <property type="molecule type" value="Genomic_DNA"/>
</dbReference>
<dbReference type="InterPro" id="IPR036237">
    <property type="entry name" value="Xyl_isomerase-like_sf"/>
</dbReference>
<sequence>MVIKEMDMRSISLGIYEKALTPTQDWGERFAQVNRLGFDFMDISIDERDERLSRLFMEPDDVRAIGSEAVRNGVMIGGVCLSAHRRYALGSPDPVKAAKGREILFRSIDFAKAVGSSLVQLAGYYTFYEPHDHGCRERFLDNLRDGVRYAARQGVMLGIENVDGEDVTDLRELRRILDEIHSPWLQAYPDVGNSAFNLRDVRDDLRAVEGHIAAIHVKDVLPGRPRKVPFGQGIADFGAAFMELKTQRWSGRMMIEMWNEDVDAEHECRVAKEFIETKLKTYGLWD</sequence>
<keyword evidence="1" id="KW-0413">Isomerase</keyword>